<dbReference type="PROSITE" id="PS50076">
    <property type="entry name" value="DNAJ_2"/>
    <property type="match status" value="1"/>
</dbReference>
<evidence type="ECO:0000256" key="2">
    <source>
        <dbReference type="ARBA" id="ARBA00022737"/>
    </source>
</evidence>
<dbReference type="Pfam" id="PF01556">
    <property type="entry name" value="DnaJ_C"/>
    <property type="match status" value="1"/>
</dbReference>
<feature type="domain" description="CR-type" evidence="8">
    <location>
        <begin position="230"/>
        <end position="312"/>
    </location>
</feature>
<dbReference type="SUPFAM" id="SSF46565">
    <property type="entry name" value="Chaperone J-domain"/>
    <property type="match status" value="1"/>
</dbReference>
<dbReference type="NCBIfam" id="TIGR02349">
    <property type="entry name" value="DnaJ_bact"/>
    <property type="match status" value="1"/>
</dbReference>
<proteinExistence type="inferred from homology"/>
<dbReference type="FunFam" id="2.10.230.10:FF:000002">
    <property type="entry name" value="Molecular chaperone DnaJ"/>
    <property type="match status" value="1"/>
</dbReference>
<dbReference type="SUPFAM" id="SSF57938">
    <property type="entry name" value="DnaJ/Hsp40 cysteine-rich domain"/>
    <property type="match status" value="1"/>
</dbReference>
<dbReference type="GO" id="GO:0051082">
    <property type="term" value="F:unfolded protein binding"/>
    <property type="evidence" value="ECO:0007669"/>
    <property type="project" value="InterPro"/>
</dbReference>
<evidence type="ECO:0000313" key="9">
    <source>
        <dbReference type="EMBL" id="CAE0038463.1"/>
    </source>
</evidence>
<dbReference type="Gene3D" id="2.10.230.10">
    <property type="entry name" value="Heat shock protein DnaJ, cysteine-rich domain"/>
    <property type="match status" value="1"/>
</dbReference>
<evidence type="ECO:0000256" key="5">
    <source>
        <dbReference type="ARBA" id="ARBA00023186"/>
    </source>
</evidence>
<dbReference type="SMART" id="SM00271">
    <property type="entry name" value="DnaJ"/>
    <property type="match status" value="1"/>
</dbReference>
<dbReference type="GO" id="GO:0009408">
    <property type="term" value="P:response to heat"/>
    <property type="evidence" value="ECO:0007669"/>
    <property type="project" value="InterPro"/>
</dbReference>
<dbReference type="InterPro" id="IPR012724">
    <property type="entry name" value="DnaJ"/>
</dbReference>
<gene>
    <name evidence="9" type="ORF">RMAR00112_LOCUS6421</name>
</gene>
<dbReference type="InterPro" id="IPR036410">
    <property type="entry name" value="HSP_DnaJ_Cys-rich_dom_sf"/>
</dbReference>
<dbReference type="Pfam" id="PF00226">
    <property type="entry name" value="DnaJ"/>
    <property type="match status" value="1"/>
</dbReference>
<sequence>MDAVGFVPLSGFSGCVKGRSPCCERSDFYGKAVGQEPRAQLPKFRRDGVRREVRMDVDYYNVLGVGRSASDKELKTAYRKMARQYHPDVNQSDGAKEKFQECTRAYEVLSDPQKRKMYDQFGEAGVSGGTTRLSGISKFGGNSVCRVSLRIHPRQGNDLLTSDISSVGGAGQPGFSDFSDFGGIGDIFETFFGGNAAAGGGGARRRRSGPSAGEDLRLAVDIDFKKAAFGGEQRITFTHLEGCNTCSGSGVKPGVKPRTCNTCSGSGVVVTVARTPLGSFQQQSTCPECRGTGEIVEEYCGSCGGRGRVQESKQVVITVPAGVDTGSRLRVRGEGDAGLRSGPPGDLYVVLNVKQDTVFKREGQTVYTNLPVSYTDAILGKKLPVMTIDGEVLLSVPAGTQPGRQLRISSKGIPKLGQPTSRGDHIVTIDVKIPTNITAKEKELVQKLAELHEDSQEKGKGFFNPFGKKKAAK</sequence>
<dbReference type="InterPro" id="IPR001623">
    <property type="entry name" value="DnaJ_domain"/>
</dbReference>
<dbReference type="Gene3D" id="1.10.287.110">
    <property type="entry name" value="DnaJ domain"/>
    <property type="match status" value="1"/>
</dbReference>
<dbReference type="FunFam" id="2.60.260.20:FF:000005">
    <property type="entry name" value="Chaperone protein dnaJ 1, mitochondrial"/>
    <property type="match status" value="1"/>
</dbReference>
<dbReference type="PANTHER" id="PTHR43096:SF10">
    <property type="entry name" value="CHAPERONE PROTEIN DNAJ A6, CHLOROPLASTIC"/>
    <property type="match status" value="1"/>
</dbReference>
<evidence type="ECO:0000256" key="3">
    <source>
        <dbReference type="ARBA" id="ARBA00022771"/>
    </source>
</evidence>
<dbReference type="GO" id="GO:0008270">
    <property type="term" value="F:zinc ion binding"/>
    <property type="evidence" value="ECO:0007669"/>
    <property type="project" value="UniProtKB-KW"/>
</dbReference>
<dbReference type="EMBL" id="HBHW01008500">
    <property type="protein sequence ID" value="CAE0038463.1"/>
    <property type="molecule type" value="Transcribed_RNA"/>
</dbReference>
<evidence type="ECO:0000259" key="8">
    <source>
        <dbReference type="PROSITE" id="PS51188"/>
    </source>
</evidence>
<dbReference type="GO" id="GO:0031072">
    <property type="term" value="F:heat shock protein binding"/>
    <property type="evidence" value="ECO:0007669"/>
    <property type="project" value="InterPro"/>
</dbReference>
<dbReference type="InterPro" id="IPR001305">
    <property type="entry name" value="HSP_DnaJ_Cys-rich_dom"/>
</dbReference>
<evidence type="ECO:0008006" key="10">
    <source>
        <dbReference type="Google" id="ProtNLM"/>
    </source>
</evidence>
<feature type="domain" description="J" evidence="7">
    <location>
        <begin position="58"/>
        <end position="122"/>
    </location>
</feature>
<evidence type="ECO:0000256" key="4">
    <source>
        <dbReference type="ARBA" id="ARBA00022833"/>
    </source>
</evidence>
<keyword evidence="1 6" id="KW-0479">Metal-binding</keyword>
<evidence type="ECO:0000259" key="7">
    <source>
        <dbReference type="PROSITE" id="PS50076"/>
    </source>
</evidence>
<evidence type="ECO:0000256" key="1">
    <source>
        <dbReference type="ARBA" id="ARBA00022723"/>
    </source>
</evidence>
<dbReference type="HAMAP" id="MF_01152">
    <property type="entry name" value="DnaJ"/>
    <property type="match status" value="1"/>
</dbReference>
<dbReference type="SUPFAM" id="SSF49493">
    <property type="entry name" value="HSP40/DnaJ peptide-binding domain"/>
    <property type="match status" value="2"/>
</dbReference>
<dbReference type="PROSITE" id="PS51188">
    <property type="entry name" value="ZF_CR"/>
    <property type="match status" value="1"/>
</dbReference>
<dbReference type="Pfam" id="PF00684">
    <property type="entry name" value="DnaJ_CXXCXGXG"/>
    <property type="match status" value="1"/>
</dbReference>
<keyword evidence="3 6" id="KW-0863">Zinc-finger</keyword>
<dbReference type="PANTHER" id="PTHR43096">
    <property type="entry name" value="DNAJ HOMOLOG 1, MITOCHONDRIAL-RELATED"/>
    <property type="match status" value="1"/>
</dbReference>
<dbReference type="InterPro" id="IPR036869">
    <property type="entry name" value="J_dom_sf"/>
</dbReference>
<dbReference type="PRINTS" id="PR00625">
    <property type="entry name" value="JDOMAIN"/>
</dbReference>
<dbReference type="GO" id="GO:0005737">
    <property type="term" value="C:cytoplasm"/>
    <property type="evidence" value="ECO:0007669"/>
    <property type="project" value="TreeGrafter"/>
</dbReference>
<dbReference type="InterPro" id="IPR002939">
    <property type="entry name" value="DnaJ_C"/>
</dbReference>
<dbReference type="GO" id="GO:0005524">
    <property type="term" value="F:ATP binding"/>
    <property type="evidence" value="ECO:0007669"/>
    <property type="project" value="InterPro"/>
</dbReference>
<accession>A0A7S2ZGU5</accession>
<dbReference type="GO" id="GO:0042026">
    <property type="term" value="P:protein refolding"/>
    <property type="evidence" value="ECO:0007669"/>
    <property type="project" value="TreeGrafter"/>
</dbReference>
<reference evidence="9" key="1">
    <citation type="submission" date="2021-01" db="EMBL/GenBank/DDBJ databases">
        <authorList>
            <person name="Corre E."/>
            <person name="Pelletier E."/>
            <person name="Niang G."/>
            <person name="Scheremetjew M."/>
            <person name="Finn R."/>
            <person name="Kale V."/>
            <person name="Holt S."/>
            <person name="Cochrane G."/>
            <person name="Meng A."/>
            <person name="Brown T."/>
            <person name="Cohen L."/>
        </authorList>
    </citation>
    <scope>NUCLEOTIDE SEQUENCE</scope>
    <source>
        <strain evidence="9">CCMP 769</strain>
    </source>
</reference>
<feature type="zinc finger region" description="CR-type" evidence="6">
    <location>
        <begin position="230"/>
        <end position="312"/>
    </location>
</feature>
<dbReference type="InterPro" id="IPR008971">
    <property type="entry name" value="HSP40/DnaJ_pept-bd"/>
</dbReference>
<dbReference type="CDD" id="cd06257">
    <property type="entry name" value="DnaJ"/>
    <property type="match status" value="1"/>
</dbReference>
<organism evidence="9">
    <name type="scientific">Rhodosorus marinus</name>
    <dbReference type="NCBI Taxonomy" id="101924"/>
    <lineage>
        <taxon>Eukaryota</taxon>
        <taxon>Rhodophyta</taxon>
        <taxon>Stylonematophyceae</taxon>
        <taxon>Stylonematales</taxon>
        <taxon>Stylonemataceae</taxon>
        <taxon>Rhodosorus</taxon>
    </lineage>
</organism>
<evidence type="ECO:0000256" key="6">
    <source>
        <dbReference type="PROSITE-ProRule" id="PRU00546"/>
    </source>
</evidence>
<dbReference type="AlphaFoldDB" id="A0A7S2ZGU5"/>
<protein>
    <recommendedName>
        <fullName evidence="10">Chaperone protein DnaJ</fullName>
    </recommendedName>
</protein>
<dbReference type="CDD" id="cd10747">
    <property type="entry name" value="DnaJ_C"/>
    <property type="match status" value="1"/>
</dbReference>
<name>A0A7S2ZGU5_9RHOD</name>
<dbReference type="CDD" id="cd10719">
    <property type="entry name" value="DnaJ_zf"/>
    <property type="match status" value="1"/>
</dbReference>
<keyword evidence="5" id="KW-0143">Chaperone</keyword>
<keyword evidence="4 6" id="KW-0862">Zinc</keyword>
<dbReference type="Gene3D" id="2.60.260.20">
    <property type="entry name" value="Urease metallochaperone UreE, N-terminal domain"/>
    <property type="match status" value="2"/>
</dbReference>
<keyword evidence="2" id="KW-0677">Repeat</keyword>